<protein>
    <submittedName>
        <fullName evidence="1">9315_t:CDS:1</fullName>
    </submittedName>
</protein>
<dbReference type="EMBL" id="CAJVPM010046603">
    <property type="protein sequence ID" value="CAG8719148.1"/>
    <property type="molecule type" value="Genomic_DNA"/>
</dbReference>
<proteinExistence type="predicted"/>
<name>A0ACA9PSI9_9GLOM</name>
<feature type="non-terminal residue" evidence="1">
    <location>
        <position position="44"/>
    </location>
</feature>
<accession>A0ACA9PSI9</accession>
<sequence length="44" mass="5015">GAIASSDYLHTKYLVKVYDNKVSKLPDLLREKKNFITVDKTTNS</sequence>
<feature type="non-terminal residue" evidence="1">
    <location>
        <position position="1"/>
    </location>
</feature>
<dbReference type="Proteomes" id="UP000789860">
    <property type="component" value="Unassembled WGS sequence"/>
</dbReference>
<reference evidence="1" key="1">
    <citation type="submission" date="2021-06" db="EMBL/GenBank/DDBJ databases">
        <authorList>
            <person name="Kallberg Y."/>
            <person name="Tangrot J."/>
            <person name="Rosling A."/>
        </authorList>
    </citation>
    <scope>NUCLEOTIDE SEQUENCE</scope>
    <source>
        <strain evidence="1">AU212A</strain>
    </source>
</reference>
<evidence type="ECO:0000313" key="1">
    <source>
        <dbReference type="EMBL" id="CAG8719148.1"/>
    </source>
</evidence>
<keyword evidence="2" id="KW-1185">Reference proteome</keyword>
<gene>
    <name evidence="1" type="ORF">SCALOS_LOCUS11194</name>
</gene>
<organism evidence="1 2">
    <name type="scientific">Scutellospora calospora</name>
    <dbReference type="NCBI Taxonomy" id="85575"/>
    <lineage>
        <taxon>Eukaryota</taxon>
        <taxon>Fungi</taxon>
        <taxon>Fungi incertae sedis</taxon>
        <taxon>Mucoromycota</taxon>
        <taxon>Glomeromycotina</taxon>
        <taxon>Glomeromycetes</taxon>
        <taxon>Diversisporales</taxon>
        <taxon>Gigasporaceae</taxon>
        <taxon>Scutellospora</taxon>
    </lineage>
</organism>
<evidence type="ECO:0000313" key="2">
    <source>
        <dbReference type="Proteomes" id="UP000789860"/>
    </source>
</evidence>
<comment type="caution">
    <text evidence="1">The sequence shown here is derived from an EMBL/GenBank/DDBJ whole genome shotgun (WGS) entry which is preliminary data.</text>
</comment>